<feature type="region of interest" description="Disordered" evidence="1">
    <location>
        <begin position="26"/>
        <end position="77"/>
    </location>
</feature>
<keyword evidence="3" id="KW-1185">Reference proteome</keyword>
<accession>A0ABR9JCP7</accession>
<name>A0ABR9JCP7_9MICC</name>
<reference evidence="2 3" key="1">
    <citation type="submission" date="2020-10" db="EMBL/GenBank/DDBJ databases">
        <title>Sequencing the genomes of 1000 actinobacteria strains.</title>
        <authorList>
            <person name="Klenk H.-P."/>
        </authorList>
    </citation>
    <scope>NUCLEOTIDE SEQUENCE [LARGE SCALE GENOMIC DNA]</scope>
    <source>
        <strain evidence="2 3">DSM 15666</strain>
    </source>
</reference>
<dbReference type="EMBL" id="JADBED010000001">
    <property type="protein sequence ID" value="MBE1523257.1"/>
    <property type="molecule type" value="Genomic_DNA"/>
</dbReference>
<evidence type="ECO:0000313" key="2">
    <source>
        <dbReference type="EMBL" id="MBE1523257.1"/>
    </source>
</evidence>
<organism evidence="2 3">
    <name type="scientific">Nesterenkonia lutea</name>
    <dbReference type="NCBI Taxonomy" id="272919"/>
    <lineage>
        <taxon>Bacteria</taxon>
        <taxon>Bacillati</taxon>
        <taxon>Actinomycetota</taxon>
        <taxon>Actinomycetes</taxon>
        <taxon>Micrococcales</taxon>
        <taxon>Micrococcaceae</taxon>
        <taxon>Nesterenkonia</taxon>
    </lineage>
</organism>
<sequence length="77" mass="8164">MTATETSKLRTIAGVIGVGSLALFGATACDDGGTAEEEAPAEEAPAEEEPMEEEPMEEDPAEESPAEEETMEEEEEM</sequence>
<gene>
    <name evidence="2" type="ORF">H4W27_000375</name>
</gene>
<feature type="compositionally biased region" description="Acidic residues" evidence="1">
    <location>
        <begin position="33"/>
        <end position="77"/>
    </location>
</feature>
<evidence type="ECO:0000313" key="3">
    <source>
        <dbReference type="Proteomes" id="UP000643525"/>
    </source>
</evidence>
<evidence type="ECO:0000256" key="1">
    <source>
        <dbReference type="SAM" id="MobiDB-lite"/>
    </source>
</evidence>
<dbReference type="Proteomes" id="UP000643525">
    <property type="component" value="Unassembled WGS sequence"/>
</dbReference>
<protein>
    <submittedName>
        <fullName evidence="2">Uncharacterized protein</fullName>
    </submittedName>
</protein>
<proteinExistence type="predicted"/>
<dbReference type="RefSeq" id="WP_192594433.1">
    <property type="nucleotide sequence ID" value="NZ_BAAALJ010000017.1"/>
</dbReference>
<comment type="caution">
    <text evidence="2">The sequence shown here is derived from an EMBL/GenBank/DDBJ whole genome shotgun (WGS) entry which is preliminary data.</text>
</comment>